<dbReference type="PANTHER" id="PTHR46577">
    <property type="entry name" value="HTH-TYPE TRANSCRIPTIONAL REGULATORY PROTEIN GABR"/>
    <property type="match status" value="1"/>
</dbReference>
<dbReference type="InterPro" id="IPR004839">
    <property type="entry name" value="Aminotransferase_I/II_large"/>
</dbReference>
<dbReference type="InterPro" id="IPR036390">
    <property type="entry name" value="WH_DNA-bd_sf"/>
</dbReference>
<keyword evidence="3" id="KW-0805">Transcription regulation</keyword>
<dbReference type="CDD" id="cd00609">
    <property type="entry name" value="AAT_like"/>
    <property type="match status" value="1"/>
</dbReference>
<keyword evidence="4" id="KW-0238">DNA-binding</keyword>
<dbReference type="InterPro" id="IPR051446">
    <property type="entry name" value="HTH_trans_reg/aminotransferase"/>
</dbReference>
<proteinExistence type="inferred from homology"/>
<protein>
    <submittedName>
        <fullName evidence="7">Aminotransferase class I/II-fold pyridoxal phosphate-dependent enzyme</fullName>
    </submittedName>
</protein>
<dbReference type="InterPro" id="IPR015424">
    <property type="entry name" value="PyrdxlP-dep_Trfase"/>
</dbReference>
<name>A0AAU4JYP9_9NOCA</name>
<accession>A0AAU4JYP9</accession>
<dbReference type="SMART" id="SM00345">
    <property type="entry name" value="HTH_GNTR"/>
    <property type="match status" value="1"/>
</dbReference>
<organism evidence="7 8">
    <name type="scientific">Williamsia herbipolensis</name>
    <dbReference type="NCBI Taxonomy" id="1603258"/>
    <lineage>
        <taxon>Bacteria</taxon>
        <taxon>Bacillati</taxon>
        <taxon>Actinomycetota</taxon>
        <taxon>Actinomycetes</taxon>
        <taxon>Mycobacteriales</taxon>
        <taxon>Nocardiaceae</taxon>
        <taxon>Williamsia</taxon>
    </lineage>
</organism>
<dbReference type="Pfam" id="PF00155">
    <property type="entry name" value="Aminotran_1_2"/>
    <property type="match status" value="1"/>
</dbReference>
<dbReference type="GO" id="GO:0030170">
    <property type="term" value="F:pyridoxal phosphate binding"/>
    <property type="evidence" value="ECO:0007669"/>
    <property type="project" value="InterPro"/>
</dbReference>
<dbReference type="PANTHER" id="PTHR46577:SF1">
    <property type="entry name" value="HTH-TYPE TRANSCRIPTIONAL REGULATORY PROTEIN GABR"/>
    <property type="match status" value="1"/>
</dbReference>
<dbReference type="EMBL" id="CP108021">
    <property type="protein sequence ID" value="WUM18891.1"/>
    <property type="molecule type" value="Genomic_DNA"/>
</dbReference>
<reference evidence="7 8" key="1">
    <citation type="submission" date="2022-10" db="EMBL/GenBank/DDBJ databases">
        <title>The complete genomes of actinobacterial strains from the NBC collection.</title>
        <authorList>
            <person name="Joergensen T.S."/>
            <person name="Alvarez Arevalo M."/>
            <person name="Sterndorff E.B."/>
            <person name="Faurdal D."/>
            <person name="Vuksanovic O."/>
            <person name="Mourched A.-S."/>
            <person name="Charusanti P."/>
            <person name="Shaw S."/>
            <person name="Blin K."/>
            <person name="Weber T."/>
        </authorList>
    </citation>
    <scope>NUCLEOTIDE SEQUENCE [LARGE SCALE GENOMIC DNA]</scope>
    <source>
        <strain evidence="7 8">NBC_00319</strain>
    </source>
</reference>
<evidence type="ECO:0000256" key="5">
    <source>
        <dbReference type="ARBA" id="ARBA00023163"/>
    </source>
</evidence>
<dbReference type="RefSeq" id="WP_328856466.1">
    <property type="nucleotide sequence ID" value="NZ_CP108021.1"/>
</dbReference>
<gene>
    <name evidence="7" type="ORF">OG579_14290</name>
</gene>
<keyword evidence="2" id="KW-0663">Pyridoxal phosphate</keyword>
<dbReference type="InterPro" id="IPR000524">
    <property type="entry name" value="Tscrpt_reg_HTH_GntR"/>
</dbReference>
<comment type="similarity">
    <text evidence="1">In the C-terminal section; belongs to the class-I pyridoxal-phosphate-dependent aminotransferase family.</text>
</comment>
<keyword evidence="7" id="KW-0032">Aminotransferase</keyword>
<dbReference type="AlphaFoldDB" id="A0AAU4JYP9"/>
<dbReference type="InterPro" id="IPR015421">
    <property type="entry name" value="PyrdxlP-dep_Trfase_major"/>
</dbReference>
<evidence type="ECO:0000259" key="6">
    <source>
        <dbReference type="PROSITE" id="PS50949"/>
    </source>
</evidence>
<sequence>MKAAGAATATDDDVLRSALAAHHAHSADQIESVVADLIREGALAAGTRLPTIRDLAHGSDLSTRAIVSAWSSLRGDGLIETNRRGGTVVVDTANSARPGWADRDLLTGSPDYALQPDLADAMLAGVRSDHLNRPRRDYITDRLREAVVHTWPFAAESFVAAGGGSEGLLLAVEAAASPGELVAVEEPVIPGFLDTLEDVGYRVVGIRADEDGVCARSLAEVLALQPAVIVLQPEGAYSADGTLSASRTDEIAEVLAAADTRPWIVEDDAVGPLADEQAPSLGARFPDQTVRVRSYCKAYGMDIKTCVIGGSAHLIDRAIRLRVHGIAANSRILQNALAHLVTDAAADAVVDTARTRYAGRRNALRSALADRGVTAHAGPNSLVVWVEVRDETGALLELARRGINVGSGARSYVAGGGGLLRIAVPQLPDAPAAVAELADAVAGAAGVVHREFLD</sequence>
<evidence type="ECO:0000313" key="8">
    <source>
        <dbReference type="Proteomes" id="UP001432128"/>
    </source>
</evidence>
<dbReference type="GO" id="GO:0008483">
    <property type="term" value="F:transaminase activity"/>
    <property type="evidence" value="ECO:0007669"/>
    <property type="project" value="UniProtKB-KW"/>
</dbReference>
<evidence type="ECO:0000256" key="3">
    <source>
        <dbReference type="ARBA" id="ARBA00023015"/>
    </source>
</evidence>
<dbReference type="PROSITE" id="PS50949">
    <property type="entry name" value="HTH_GNTR"/>
    <property type="match status" value="1"/>
</dbReference>
<dbReference type="Proteomes" id="UP001432128">
    <property type="component" value="Chromosome"/>
</dbReference>
<dbReference type="GO" id="GO:0003677">
    <property type="term" value="F:DNA binding"/>
    <property type="evidence" value="ECO:0007669"/>
    <property type="project" value="UniProtKB-KW"/>
</dbReference>
<dbReference type="InterPro" id="IPR036388">
    <property type="entry name" value="WH-like_DNA-bd_sf"/>
</dbReference>
<feature type="domain" description="HTH gntR-type" evidence="6">
    <location>
        <begin position="24"/>
        <end position="92"/>
    </location>
</feature>
<dbReference type="SUPFAM" id="SSF53383">
    <property type="entry name" value="PLP-dependent transferases"/>
    <property type="match status" value="1"/>
</dbReference>
<evidence type="ECO:0000256" key="2">
    <source>
        <dbReference type="ARBA" id="ARBA00022898"/>
    </source>
</evidence>
<dbReference type="GO" id="GO:0003700">
    <property type="term" value="F:DNA-binding transcription factor activity"/>
    <property type="evidence" value="ECO:0007669"/>
    <property type="project" value="InterPro"/>
</dbReference>
<dbReference type="KEGG" id="whr:OG579_14290"/>
<keyword evidence="8" id="KW-1185">Reference proteome</keyword>
<dbReference type="Gene3D" id="1.10.10.10">
    <property type="entry name" value="Winged helix-like DNA-binding domain superfamily/Winged helix DNA-binding domain"/>
    <property type="match status" value="1"/>
</dbReference>
<dbReference type="Pfam" id="PF00392">
    <property type="entry name" value="GntR"/>
    <property type="match status" value="1"/>
</dbReference>
<keyword evidence="5" id="KW-0804">Transcription</keyword>
<dbReference type="SUPFAM" id="SSF46785">
    <property type="entry name" value="Winged helix' DNA-binding domain"/>
    <property type="match status" value="1"/>
</dbReference>
<evidence type="ECO:0000256" key="4">
    <source>
        <dbReference type="ARBA" id="ARBA00023125"/>
    </source>
</evidence>
<evidence type="ECO:0000256" key="1">
    <source>
        <dbReference type="ARBA" id="ARBA00005384"/>
    </source>
</evidence>
<evidence type="ECO:0000313" key="7">
    <source>
        <dbReference type="EMBL" id="WUM18891.1"/>
    </source>
</evidence>
<dbReference type="Gene3D" id="3.40.640.10">
    <property type="entry name" value="Type I PLP-dependent aspartate aminotransferase-like (Major domain)"/>
    <property type="match status" value="1"/>
</dbReference>
<keyword evidence="7" id="KW-0808">Transferase</keyword>